<dbReference type="Gene3D" id="2.30.30.770">
    <property type="match status" value="1"/>
</dbReference>
<comment type="similarity">
    <text evidence="1">Belongs to the eukaryotic ribosomal protein eL27 family.</text>
</comment>
<dbReference type="PhylomeDB" id="A0A0G4FVN2"/>
<dbReference type="GO" id="GO:0003735">
    <property type="term" value="F:structural constituent of ribosome"/>
    <property type="evidence" value="ECO:0007669"/>
    <property type="project" value="InterPro"/>
</dbReference>
<dbReference type="STRING" id="1169540.A0A0G4FVN2"/>
<dbReference type="Pfam" id="PF01777">
    <property type="entry name" value="Ribosomal_L27e"/>
    <property type="match status" value="1"/>
</dbReference>
<dbReference type="InterPro" id="IPR005824">
    <property type="entry name" value="KOW"/>
</dbReference>
<accession>A0A0G4FVN2</accession>
<evidence type="ECO:0000259" key="4">
    <source>
        <dbReference type="SMART" id="SM00739"/>
    </source>
</evidence>
<dbReference type="InterPro" id="IPR001141">
    <property type="entry name" value="Ribosomal_eL27"/>
</dbReference>
<keyword evidence="2" id="KW-0689">Ribosomal protein</keyword>
<evidence type="ECO:0000256" key="2">
    <source>
        <dbReference type="ARBA" id="ARBA00022980"/>
    </source>
</evidence>
<dbReference type="CDD" id="cd06090">
    <property type="entry name" value="KOW_RPL27"/>
    <property type="match status" value="1"/>
</dbReference>
<evidence type="ECO:0000313" key="6">
    <source>
        <dbReference type="Proteomes" id="UP000041254"/>
    </source>
</evidence>
<dbReference type="OrthoDB" id="2365484at2759"/>
<dbReference type="GO" id="GO:0005840">
    <property type="term" value="C:ribosome"/>
    <property type="evidence" value="ECO:0007669"/>
    <property type="project" value="UniProtKB-KW"/>
</dbReference>
<evidence type="ECO:0000256" key="3">
    <source>
        <dbReference type="ARBA" id="ARBA00023274"/>
    </source>
</evidence>
<dbReference type="Proteomes" id="UP000041254">
    <property type="component" value="Unassembled WGS sequence"/>
</dbReference>
<dbReference type="InterPro" id="IPR038655">
    <property type="entry name" value="Ribosomal_eL27_sf"/>
</dbReference>
<reference evidence="5 6" key="1">
    <citation type="submission" date="2014-11" db="EMBL/GenBank/DDBJ databases">
        <authorList>
            <person name="Zhu J."/>
            <person name="Qi W."/>
            <person name="Song R."/>
        </authorList>
    </citation>
    <scope>NUCLEOTIDE SEQUENCE [LARGE SCALE GENOMIC DNA]</scope>
</reference>
<organism evidence="5 6">
    <name type="scientific">Vitrella brassicaformis (strain CCMP3155)</name>
    <dbReference type="NCBI Taxonomy" id="1169540"/>
    <lineage>
        <taxon>Eukaryota</taxon>
        <taxon>Sar</taxon>
        <taxon>Alveolata</taxon>
        <taxon>Colpodellida</taxon>
        <taxon>Vitrellaceae</taxon>
        <taxon>Vitrella</taxon>
    </lineage>
</organism>
<sequence>MKPGRIVIVVAGRYAGKKGVILKCYDDGNKPASRNFGHCLVAGIAKNPLKVTTRMSKEKVEKRLRIKPFLKYVNYNHIMPTRYTCPAEAFGDVKTLEAQDRVEARKALKTVMKEKVAKLQGAEKEKGKIGAGKDFSWFRQRLRF</sequence>
<dbReference type="Pfam" id="PF00467">
    <property type="entry name" value="KOW"/>
    <property type="match status" value="1"/>
</dbReference>
<protein>
    <recommendedName>
        <fullName evidence="4">KOW domain-containing protein</fullName>
    </recommendedName>
</protein>
<proteinExistence type="inferred from homology"/>
<dbReference type="SUPFAM" id="SSF50104">
    <property type="entry name" value="Translation proteins SH3-like domain"/>
    <property type="match status" value="1"/>
</dbReference>
<name>A0A0G4FVN2_VITBC</name>
<dbReference type="VEuPathDB" id="CryptoDB:Vbra_16311"/>
<feature type="domain" description="KOW" evidence="4">
    <location>
        <begin position="1"/>
        <end position="27"/>
    </location>
</feature>
<gene>
    <name evidence="5" type="ORF">Vbra_16311</name>
</gene>
<dbReference type="EMBL" id="CDMY01000510">
    <property type="protein sequence ID" value="CEM19212.1"/>
    <property type="molecule type" value="Genomic_DNA"/>
</dbReference>
<dbReference type="PANTHER" id="PTHR10497">
    <property type="entry name" value="60S RIBOSOMAL PROTEIN L27"/>
    <property type="match status" value="1"/>
</dbReference>
<dbReference type="AlphaFoldDB" id="A0A0G4FVN2"/>
<dbReference type="SMART" id="SM00739">
    <property type="entry name" value="KOW"/>
    <property type="match status" value="1"/>
</dbReference>
<dbReference type="InterPro" id="IPR008991">
    <property type="entry name" value="Translation_prot_SH3-like_sf"/>
</dbReference>
<dbReference type="GO" id="GO:0006412">
    <property type="term" value="P:translation"/>
    <property type="evidence" value="ECO:0007669"/>
    <property type="project" value="InterPro"/>
</dbReference>
<dbReference type="InterPro" id="IPR041991">
    <property type="entry name" value="Ribosomal_eL27_KOW"/>
</dbReference>
<keyword evidence="6" id="KW-1185">Reference proteome</keyword>
<dbReference type="InParanoid" id="A0A0G4FVN2"/>
<evidence type="ECO:0000313" key="5">
    <source>
        <dbReference type="EMBL" id="CEM19212.1"/>
    </source>
</evidence>
<evidence type="ECO:0000256" key="1">
    <source>
        <dbReference type="ARBA" id="ARBA00009124"/>
    </source>
</evidence>
<dbReference type="OMA" id="NQWFFTK"/>
<keyword evidence="3" id="KW-0687">Ribonucleoprotein</keyword>
<dbReference type="GO" id="GO:1990904">
    <property type="term" value="C:ribonucleoprotein complex"/>
    <property type="evidence" value="ECO:0007669"/>
    <property type="project" value="UniProtKB-KW"/>
</dbReference>
<dbReference type="FunCoup" id="A0A0G4FVN2">
    <property type="interactions" value="461"/>
</dbReference>